<sequence>MERINCFFCKKEFSSTSTRNRHLKNKHRVEVENNRNKHIICPLCSKENAEVLNNYESLNKHLNEVHCVNIKQTNISFSNIEEFEIWRKQEQRDVNYACERRIKRNNGIEEMYYKCNRSDSRGFKSNCCKRSAKTGGSIKISGVCPSRIVAKVVENGAVTITFVETHIGHIDELRAYEHIVRPHANNYQDKMTIKTHKKADQTDSLVEVGFGIFKVKSSTGSNFYTISYNKMCDNECRE</sequence>
<keyword evidence="1" id="KW-0863">Zinc-finger</keyword>
<dbReference type="InterPro" id="IPR052797">
    <property type="entry name" value="RegFact_GeneExpr_CellDeath"/>
</dbReference>
<dbReference type="OrthoDB" id="6703653at2759"/>
<protein>
    <recommendedName>
        <fullName evidence="2">C2H2-type domain-containing protein</fullName>
    </recommendedName>
</protein>
<dbReference type="InterPro" id="IPR013087">
    <property type="entry name" value="Znf_C2H2_type"/>
</dbReference>
<dbReference type="PANTHER" id="PTHR33936:SF25">
    <property type="entry name" value="C2H2-TYPE DOMAIN-CONTAINING PROTEIN"/>
    <property type="match status" value="1"/>
</dbReference>
<comment type="caution">
    <text evidence="3">The sequence shown here is derived from an EMBL/GenBank/DDBJ whole genome shotgun (WGS) entry which is preliminary data.</text>
</comment>
<accession>A0A8K0D3V2</accession>
<evidence type="ECO:0000313" key="4">
    <source>
        <dbReference type="Proteomes" id="UP000801492"/>
    </source>
</evidence>
<dbReference type="Gene3D" id="3.30.160.60">
    <property type="entry name" value="Classic Zinc Finger"/>
    <property type="match status" value="1"/>
</dbReference>
<dbReference type="GO" id="GO:0008270">
    <property type="term" value="F:zinc ion binding"/>
    <property type="evidence" value="ECO:0007669"/>
    <property type="project" value="UniProtKB-KW"/>
</dbReference>
<dbReference type="Proteomes" id="UP000801492">
    <property type="component" value="Unassembled WGS sequence"/>
</dbReference>
<organism evidence="3 4">
    <name type="scientific">Ignelater luminosus</name>
    <name type="common">Cucubano</name>
    <name type="synonym">Pyrophorus luminosus</name>
    <dbReference type="NCBI Taxonomy" id="2038154"/>
    <lineage>
        <taxon>Eukaryota</taxon>
        <taxon>Metazoa</taxon>
        <taxon>Ecdysozoa</taxon>
        <taxon>Arthropoda</taxon>
        <taxon>Hexapoda</taxon>
        <taxon>Insecta</taxon>
        <taxon>Pterygota</taxon>
        <taxon>Neoptera</taxon>
        <taxon>Endopterygota</taxon>
        <taxon>Coleoptera</taxon>
        <taxon>Polyphaga</taxon>
        <taxon>Elateriformia</taxon>
        <taxon>Elateroidea</taxon>
        <taxon>Elateridae</taxon>
        <taxon>Agrypninae</taxon>
        <taxon>Pyrophorini</taxon>
        <taxon>Ignelater</taxon>
    </lineage>
</organism>
<proteinExistence type="predicted"/>
<dbReference type="EMBL" id="VTPC01004935">
    <property type="protein sequence ID" value="KAF2896556.1"/>
    <property type="molecule type" value="Genomic_DNA"/>
</dbReference>
<keyword evidence="4" id="KW-1185">Reference proteome</keyword>
<dbReference type="SMART" id="SM00355">
    <property type="entry name" value="ZnF_C2H2"/>
    <property type="match status" value="2"/>
</dbReference>
<dbReference type="PROSITE" id="PS00028">
    <property type="entry name" value="ZINC_FINGER_C2H2_1"/>
    <property type="match status" value="1"/>
</dbReference>
<dbReference type="AlphaFoldDB" id="A0A8K0D3V2"/>
<name>A0A8K0D3V2_IGNLU</name>
<feature type="domain" description="C2H2-type" evidence="2">
    <location>
        <begin position="4"/>
        <end position="32"/>
    </location>
</feature>
<evidence type="ECO:0000256" key="1">
    <source>
        <dbReference type="PROSITE-ProRule" id="PRU00042"/>
    </source>
</evidence>
<dbReference type="PANTHER" id="PTHR33936">
    <property type="entry name" value="PROTEIN CBG17840"/>
    <property type="match status" value="1"/>
</dbReference>
<gene>
    <name evidence="3" type="ORF">ILUMI_09606</name>
</gene>
<reference evidence="3" key="1">
    <citation type="submission" date="2019-08" db="EMBL/GenBank/DDBJ databases">
        <title>The genome of the North American firefly Photinus pyralis.</title>
        <authorList>
            <consortium name="Photinus pyralis genome working group"/>
            <person name="Fallon T.R."/>
            <person name="Sander Lower S.E."/>
            <person name="Weng J.-K."/>
        </authorList>
    </citation>
    <scope>NUCLEOTIDE SEQUENCE</scope>
    <source>
        <strain evidence="3">TRF0915ILg1</strain>
        <tissue evidence="3">Whole body</tissue>
    </source>
</reference>
<evidence type="ECO:0000259" key="2">
    <source>
        <dbReference type="PROSITE" id="PS50157"/>
    </source>
</evidence>
<evidence type="ECO:0000313" key="3">
    <source>
        <dbReference type="EMBL" id="KAF2896556.1"/>
    </source>
</evidence>
<keyword evidence="1" id="KW-0862">Zinc</keyword>
<dbReference type="PROSITE" id="PS50157">
    <property type="entry name" value="ZINC_FINGER_C2H2_2"/>
    <property type="match status" value="1"/>
</dbReference>
<keyword evidence="1" id="KW-0479">Metal-binding</keyword>